<evidence type="ECO:0000313" key="2">
    <source>
        <dbReference type="EMBL" id="UZH55628.1"/>
    </source>
</evidence>
<proteinExistence type="predicted"/>
<keyword evidence="3" id="KW-1185">Reference proteome</keyword>
<dbReference type="InterPro" id="IPR023296">
    <property type="entry name" value="Glyco_hydro_beta-prop_sf"/>
</dbReference>
<feature type="domain" description="Glucosamine inositolphosphorylceramide transferase 1 N-terminal" evidence="1">
    <location>
        <begin position="47"/>
        <end position="282"/>
    </location>
</feature>
<dbReference type="Proteomes" id="UP001163981">
    <property type="component" value="Chromosome"/>
</dbReference>
<name>A0ABY6NS19_9FLAO</name>
<dbReference type="Pfam" id="PF24793">
    <property type="entry name" value="GINT1_N"/>
    <property type="match status" value="1"/>
</dbReference>
<dbReference type="Gene3D" id="2.115.10.20">
    <property type="entry name" value="Glycosyl hydrolase domain, family 43"/>
    <property type="match status" value="1"/>
</dbReference>
<accession>A0ABY6NS19</accession>
<reference evidence="2" key="1">
    <citation type="submission" date="2021-02" db="EMBL/GenBank/DDBJ databases">
        <title>Salinimicrobium sp. nov. isolated from seawater in Tongyeong, Republic of Korea.</title>
        <authorList>
            <person name="Lee S.-J."/>
        </authorList>
    </citation>
    <scope>NUCLEOTIDE SEQUENCE</scope>
    <source>
        <strain evidence="2">HN-2-9-2</strain>
    </source>
</reference>
<organism evidence="2 3">
    <name type="scientific">Salinimicrobium tongyeongense</name>
    <dbReference type="NCBI Taxonomy" id="2809707"/>
    <lineage>
        <taxon>Bacteria</taxon>
        <taxon>Pseudomonadati</taxon>
        <taxon>Bacteroidota</taxon>
        <taxon>Flavobacteriia</taxon>
        <taxon>Flavobacteriales</taxon>
        <taxon>Flavobacteriaceae</taxon>
        <taxon>Salinimicrobium</taxon>
    </lineage>
</organism>
<dbReference type="EMBL" id="CP069620">
    <property type="protein sequence ID" value="UZH55628.1"/>
    <property type="molecule type" value="Genomic_DNA"/>
</dbReference>
<evidence type="ECO:0000313" key="3">
    <source>
        <dbReference type="Proteomes" id="UP001163981"/>
    </source>
</evidence>
<dbReference type="RefSeq" id="WP_265164013.1">
    <property type="nucleotide sequence ID" value="NZ_CP069620.1"/>
</dbReference>
<evidence type="ECO:0000259" key="1">
    <source>
        <dbReference type="Pfam" id="PF24793"/>
    </source>
</evidence>
<dbReference type="InterPro" id="IPR056442">
    <property type="entry name" value="GINT1_N"/>
</dbReference>
<dbReference type="SUPFAM" id="SSF75005">
    <property type="entry name" value="Arabinanase/levansucrase/invertase"/>
    <property type="match status" value="1"/>
</dbReference>
<sequence length="310" mass="36467">MNYRYPFMVARGGNWSVGYQEASQISGFNFRPINIITHQEVNRLTEEETAYIADPFFIREQDTFYLYVEIKGIDNANIALFTSKDGVDYSYAGIVLDETFHLSYPQVFRHEENYYMLPETKGSNQVLLYKAEKFPYSWQVEDTLIKDRALKDASILLSDELNLLVAVDDDLKQVMFKADSLFGKWNEVKEFEPRWGNESRPGGRFVSIDKDWYLPLQNHAEGYGTGISLYKLLITSEDYKFELVDKLLLKPQEEIKWLERGMHHLDVQQMPEGGYYMVYDGDRSTSGERELQWKRSVKWNLVDLYNYLQF</sequence>
<gene>
    <name evidence="2" type="ORF">JRG66_01650</name>
</gene>
<protein>
    <recommendedName>
        <fullName evidence="1">Glucosamine inositolphosphorylceramide transferase 1 N-terminal domain-containing protein</fullName>
    </recommendedName>
</protein>